<accession>A0A8S3JXY1</accession>
<dbReference type="EMBL" id="CAJOBI010354979">
    <property type="protein sequence ID" value="CAF5223406.1"/>
    <property type="molecule type" value="Genomic_DNA"/>
</dbReference>
<protein>
    <submittedName>
        <fullName evidence="1">Uncharacterized protein</fullName>
    </submittedName>
</protein>
<evidence type="ECO:0000313" key="1">
    <source>
        <dbReference type="EMBL" id="CAF5223406.1"/>
    </source>
</evidence>
<comment type="caution">
    <text evidence="1">The sequence shown here is derived from an EMBL/GenBank/DDBJ whole genome shotgun (WGS) entry which is preliminary data.</text>
</comment>
<feature type="non-terminal residue" evidence="1">
    <location>
        <position position="1"/>
    </location>
</feature>
<dbReference type="AlphaFoldDB" id="A0A8S3JXY1"/>
<evidence type="ECO:0000313" key="2">
    <source>
        <dbReference type="Proteomes" id="UP000676336"/>
    </source>
</evidence>
<gene>
    <name evidence="1" type="ORF">SMN809_LOCUS83310</name>
</gene>
<reference evidence="1" key="1">
    <citation type="submission" date="2021-02" db="EMBL/GenBank/DDBJ databases">
        <authorList>
            <person name="Nowell W R."/>
        </authorList>
    </citation>
    <scope>NUCLEOTIDE SEQUENCE</scope>
</reference>
<sequence>IDKVSDLEIVKQGKGFKIGYIDRQGTDQRVILTKRIEAAPDIIQRDPQDRSFHGQRRYLNQTFSSVLHTNGSNHLEEDTSFQRTAETIEVPTIGTNPKHFDEVCVIIERDFVLQLGIDKSSNRQLRHTT</sequence>
<proteinExistence type="predicted"/>
<dbReference type="Proteomes" id="UP000676336">
    <property type="component" value="Unassembled WGS sequence"/>
</dbReference>
<organism evidence="1 2">
    <name type="scientific">Rotaria magnacalcarata</name>
    <dbReference type="NCBI Taxonomy" id="392030"/>
    <lineage>
        <taxon>Eukaryota</taxon>
        <taxon>Metazoa</taxon>
        <taxon>Spiralia</taxon>
        <taxon>Gnathifera</taxon>
        <taxon>Rotifera</taxon>
        <taxon>Eurotatoria</taxon>
        <taxon>Bdelloidea</taxon>
        <taxon>Philodinida</taxon>
        <taxon>Philodinidae</taxon>
        <taxon>Rotaria</taxon>
    </lineage>
</organism>
<name>A0A8S3JXY1_9BILA</name>